<evidence type="ECO:0000256" key="3">
    <source>
        <dbReference type="ARBA" id="ARBA00022448"/>
    </source>
</evidence>
<keyword evidence="4" id="KW-1003">Cell membrane</keyword>
<evidence type="ECO:0000313" key="9">
    <source>
        <dbReference type="EMBL" id="OGI86112.1"/>
    </source>
</evidence>
<dbReference type="GO" id="GO:0055085">
    <property type="term" value="P:transmembrane transport"/>
    <property type="evidence" value="ECO:0007669"/>
    <property type="project" value="TreeGrafter"/>
</dbReference>
<keyword evidence="3" id="KW-0813">Transport</keyword>
<proteinExistence type="inferred from homology"/>
<dbReference type="PANTHER" id="PTHR21716">
    <property type="entry name" value="TRANSMEMBRANE PROTEIN"/>
    <property type="match status" value="1"/>
</dbReference>
<dbReference type="AlphaFoldDB" id="A0A1F6WW61"/>
<sequence length="358" mass="39561">MFERINTSHISISTGTIIRAVLVLLGILLIWILRNLVLVLLTAIVIASFVESAVPFLKKIKINRIVGIVILYIICLVVFAGLFYLFAPLLITEIFNFSSFLSSYIPGISFLDYFQSDEFSGAKEIVANLPQNVSLSTLLSVSKAFVVNLSGGFFQTLSVAFGGIFNVILIVLISFYLSIQERGIENFLRIILPIQYEEYAIDLWQRSSRKIALWVKGQMLLGLIVTVLIYLVLSLLGMKYALLLAIIAGVMELVPYGILVALIPAVSFSYISGGISSAFMVAGAYIIIHQFEVFLFAPLVIKSVVGLSPIVIILSALIGFELAGFWGVLLAIPFAVLFVELMNDIEKHKNFTRTSNEK</sequence>
<keyword evidence="7 8" id="KW-0472">Membrane</keyword>
<feature type="transmembrane region" description="Helical" evidence="8">
    <location>
        <begin position="240"/>
        <end position="263"/>
    </location>
</feature>
<evidence type="ECO:0000256" key="6">
    <source>
        <dbReference type="ARBA" id="ARBA00022989"/>
    </source>
</evidence>
<feature type="transmembrane region" description="Helical" evidence="8">
    <location>
        <begin position="69"/>
        <end position="91"/>
    </location>
</feature>
<dbReference type="STRING" id="1801770.A3A01_01670"/>
<dbReference type="InterPro" id="IPR002549">
    <property type="entry name" value="AI-2E-like"/>
</dbReference>
<comment type="similarity">
    <text evidence="2">Belongs to the autoinducer-2 exporter (AI-2E) (TC 2.A.86) family.</text>
</comment>
<gene>
    <name evidence="9" type="ORF">A3A01_01670</name>
</gene>
<keyword evidence="6 8" id="KW-1133">Transmembrane helix</keyword>
<name>A0A1F6WW61_9BACT</name>
<dbReference type="GO" id="GO:0005886">
    <property type="term" value="C:plasma membrane"/>
    <property type="evidence" value="ECO:0007669"/>
    <property type="project" value="UniProtKB-SubCell"/>
</dbReference>
<dbReference type="PANTHER" id="PTHR21716:SF53">
    <property type="entry name" value="PERMEASE PERM-RELATED"/>
    <property type="match status" value="1"/>
</dbReference>
<feature type="transmembrane region" description="Helical" evidence="8">
    <location>
        <begin position="269"/>
        <end position="288"/>
    </location>
</feature>
<evidence type="ECO:0000256" key="7">
    <source>
        <dbReference type="ARBA" id="ARBA00023136"/>
    </source>
</evidence>
<dbReference type="Pfam" id="PF01594">
    <property type="entry name" value="AI-2E_transport"/>
    <property type="match status" value="1"/>
</dbReference>
<keyword evidence="5 8" id="KW-0812">Transmembrane</keyword>
<evidence type="ECO:0000256" key="2">
    <source>
        <dbReference type="ARBA" id="ARBA00009773"/>
    </source>
</evidence>
<evidence type="ECO:0000256" key="5">
    <source>
        <dbReference type="ARBA" id="ARBA00022692"/>
    </source>
</evidence>
<organism evidence="9 10">
    <name type="scientific">Candidatus Nomurabacteria bacterium RIFCSPLOWO2_01_FULL_39_17</name>
    <dbReference type="NCBI Taxonomy" id="1801770"/>
    <lineage>
        <taxon>Bacteria</taxon>
        <taxon>Candidatus Nomuraibacteriota</taxon>
    </lineage>
</organism>
<evidence type="ECO:0000256" key="4">
    <source>
        <dbReference type="ARBA" id="ARBA00022475"/>
    </source>
</evidence>
<evidence type="ECO:0000313" key="10">
    <source>
        <dbReference type="Proteomes" id="UP000179352"/>
    </source>
</evidence>
<reference evidence="9 10" key="1">
    <citation type="journal article" date="2016" name="Nat. Commun.">
        <title>Thousands of microbial genomes shed light on interconnected biogeochemical processes in an aquifer system.</title>
        <authorList>
            <person name="Anantharaman K."/>
            <person name="Brown C.T."/>
            <person name="Hug L.A."/>
            <person name="Sharon I."/>
            <person name="Castelle C.J."/>
            <person name="Probst A.J."/>
            <person name="Thomas B.C."/>
            <person name="Singh A."/>
            <person name="Wilkins M.J."/>
            <person name="Karaoz U."/>
            <person name="Brodie E.L."/>
            <person name="Williams K.H."/>
            <person name="Hubbard S.S."/>
            <person name="Banfield J.F."/>
        </authorList>
    </citation>
    <scope>NUCLEOTIDE SEQUENCE [LARGE SCALE GENOMIC DNA]</scope>
</reference>
<protein>
    <recommendedName>
        <fullName evidence="11">AI-2E family transporter</fullName>
    </recommendedName>
</protein>
<evidence type="ECO:0000256" key="1">
    <source>
        <dbReference type="ARBA" id="ARBA00004651"/>
    </source>
</evidence>
<feature type="transmembrane region" description="Helical" evidence="8">
    <location>
        <begin position="295"/>
        <end position="318"/>
    </location>
</feature>
<feature type="transmembrane region" description="Helical" evidence="8">
    <location>
        <begin position="12"/>
        <end position="32"/>
    </location>
</feature>
<dbReference type="Proteomes" id="UP000179352">
    <property type="component" value="Unassembled WGS sequence"/>
</dbReference>
<feature type="transmembrane region" description="Helical" evidence="8">
    <location>
        <begin position="159"/>
        <end position="179"/>
    </location>
</feature>
<feature type="transmembrane region" description="Helical" evidence="8">
    <location>
        <begin position="324"/>
        <end position="343"/>
    </location>
</feature>
<evidence type="ECO:0008006" key="11">
    <source>
        <dbReference type="Google" id="ProtNLM"/>
    </source>
</evidence>
<feature type="transmembrane region" description="Helical" evidence="8">
    <location>
        <begin position="211"/>
        <end position="233"/>
    </location>
</feature>
<dbReference type="EMBL" id="MFUU01000010">
    <property type="protein sequence ID" value="OGI86112.1"/>
    <property type="molecule type" value="Genomic_DNA"/>
</dbReference>
<accession>A0A1F6WW61</accession>
<comment type="caution">
    <text evidence="9">The sequence shown here is derived from an EMBL/GenBank/DDBJ whole genome shotgun (WGS) entry which is preliminary data.</text>
</comment>
<evidence type="ECO:0000256" key="8">
    <source>
        <dbReference type="SAM" id="Phobius"/>
    </source>
</evidence>
<comment type="subcellular location">
    <subcellularLocation>
        <location evidence="1">Cell membrane</location>
        <topology evidence="1">Multi-pass membrane protein</topology>
    </subcellularLocation>
</comment>